<evidence type="ECO:0000313" key="2">
    <source>
        <dbReference type="Proteomes" id="UP000301870"/>
    </source>
</evidence>
<dbReference type="GeneID" id="111361849"/>
<protein>
    <submittedName>
        <fullName evidence="3">Uncharacterized protein LOC111361849</fullName>
    </submittedName>
</protein>
<name>A0A9J7ESH9_SPOLT</name>
<dbReference type="OrthoDB" id="6344725at2759"/>
<feature type="chain" id="PRO_5039911301" evidence="1">
    <location>
        <begin position="20"/>
        <end position="266"/>
    </location>
</feature>
<evidence type="ECO:0000313" key="3">
    <source>
        <dbReference type="RefSeq" id="XP_022834047.1"/>
    </source>
</evidence>
<feature type="signal peptide" evidence="1">
    <location>
        <begin position="1"/>
        <end position="19"/>
    </location>
</feature>
<dbReference type="PANTHER" id="PTHR11257:SF12">
    <property type="entry name" value="EJACULATORY BULB-SPECIFIC PROTEIN 3-RELATED"/>
    <property type="match status" value="1"/>
</dbReference>
<dbReference type="AlphaFoldDB" id="A0A9J7ESH9"/>
<keyword evidence="1" id="KW-0732">Signal</keyword>
<dbReference type="KEGG" id="sliu:111361849"/>
<dbReference type="PROSITE" id="PS51257">
    <property type="entry name" value="PROKAR_LIPOPROTEIN"/>
    <property type="match status" value="1"/>
</dbReference>
<organism evidence="2 3">
    <name type="scientific">Spodoptera litura</name>
    <name type="common">Asian cotton leafworm</name>
    <dbReference type="NCBI Taxonomy" id="69820"/>
    <lineage>
        <taxon>Eukaryota</taxon>
        <taxon>Metazoa</taxon>
        <taxon>Ecdysozoa</taxon>
        <taxon>Arthropoda</taxon>
        <taxon>Hexapoda</taxon>
        <taxon>Insecta</taxon>
        <taxon>Pterygota</taxon>
        <taxon>Neoptera</taxon>
        <taxon>Endopterygota</taxon>
        <taxon>Lepidoptera</taxon>
        <taxon>Glossata</taxon>
        <taxon>Ditrysia</taxon>
        <taxon>Noctuoidea</taxon>
        <taxon>Noctuidae</taxon>
        <taxon>Amphipyrinae</taxon>
        <taxon>Spodoptera</taxon>
    </lineage>
</organism>
<gene>
    <name evidence="3" type="primary">LOC111361849</name>
</gene>
<dbReference type="Gene3D" id="1.10.2080.10">
    <property type="entry name" value="Insect odorant-binding protein A10/Ejaculatory bulb-specific protein 3"/>
    <property type="match status" value="2"/>
</dbReference>
<keyword evidence="2" id="KW-1185">Reference proteome</keyword>
<dbReference type="InterPro" id="IPR005055">
    <property type="entry name" value="A10/PebIII"/>
</dbReference>
<dbReference type="Proteomes" id="UP000301870">
    <property type="component" value="Unplaced"/>
</dbReference>
<reference evidence="3" key="1">
    <citation type="submission" date="2025-08" db="UniProtKB">
        <authorList>
            <consortium name="RefSeq"/>
        </authorList>
    </citation>
    <scope>IDENTIFICATION</scope>
    <source>
        <strain evidence="3">Ishihara</strain>
        <tissue evidence="3">Whole body</tissue>
    </source>
</reference>
<sequence length="266" mass="30360">MRSWLLCLCVLTVVVSCYSQANRYENFNPDAIVQNDRILLAYYKCVMDKGPCTRDGKNFKRVLPETLATACGRCNPKQKTIVRKLLLGIRSKSEPRFLELLDKYNPDRSNRDALYAFLVTGAVAEYSTQLLDSDRDSPISVRRPVIMKVALLTLCFALGVLAQDMYENANDNFDISEVLGNERLLNSYAKCLLNKGPCTPEVKQVKDKLPEALETRCAKCTDKQKQMGKTLAQEVKKNHPDIWKQLVAMYDPEGKYQQAWKDFLQE</sequence>
<dbReference type="SUPFAM" id="SSF100910">
    <property type="entry name" value="Chemosensory protein Csp2"/>
    <property type="match status" value="2"/>
</dbReference>
<dbReference type="Pfam" id="PF03392">
    <property type="entry name" value="OS-D"/>
    <property type="match status" value="2"/>
</dbReference>
<dbReference type="InterPro" id="IPR036682">
    <property type="entry name" value="OS_D_A10/PebIII_sf"/>
</dbReference>
<evidence type="ECO:0000256" key="1">
    <source>
        <dbReference type="SAM" id="SignalP"/>
    </source>
</evidence>
<dbReference type="PANTHER" id="PTHR11257">
    <property type="entry name" value="CHEMOSENSORY PROTEIN-RELATED"/>
    <property type="match status" value="1"/>
</dbReference>
<dbReference type="RefSeq" id="XP_022834047.1">
    <property type="nucleotide sequence ID" value="XM_022978279.1"/>
</dbReference>
<accession>A0A9J7ESH9</accession>
<proteinExistence type="predicted"/>
<dbReference type="SMR" id="A0A9J7ESH9"/>